<dbReference type="EMBL" id="CP113797">
    <property type="protein sequence ID" value="WAL62085.1"/>
    <property type="molecule type" value="Genomic_DNA"/>
</dbReference>
<proteinExistence type="predicted"/>
<dbReference type="Proteomes" id="UP001163152">
    <property type="component" value="Chromosome"/>
</dbReference>
<evidence type="ECO:0000313" key="11">
    <source>
        <dbReference type="Proteomes" id="UP001163152"/>
    </source>
</evidence>
<evidence type="ECO:0000259" key="8">
    <source>
        <dbReference type="PROSITE" id="PS50110"/>
    </source>
</evidence>
<dbReference type="Gene3D" id="6.10.250.690">
    <property type="match status" value="1"/>
</dbReference>
<protein>
    <submittedName>
        <fullName evidence="10">Response regulator transcription factor</fullName>
    </submittedName>
</protein>
<feature type="domain" description="OmpR/PhoB-type" evidence="9">
    <location>
        <begin position="124"/>
        <end position="222"/>
    </location>
</feature>
<dbReference type="PANTHER" id="PTHR48111">
    <property type="entry name" value="REGULATOR OF RPOS"/>
    <property type="match status" value="1"/>
</dbReference>
<evidence type="ECO:0000256" key="3">
    <source>
        <dbReference type="ARBA" id="ARBA00023015"/>
    </source>
</evidence>
<evidence type="ECO:0000256" key="7">
    <source>
        <dbReference type="PROSITE-ProRule" id="PRU01091"/>
    </source>
</evidence>
<evidence type="ECO:0000256" key="4">
    <source>
        <dbReference type="ARBA" id="ARBA00023125"/>
    </source>
</evidence>
<dbReference type="PROSITE" id="PS50110">
    <property type="entry name" value="RESPONSE_REGULATORY"/>
    <property type="match status" value="1"/>
</dbReference>
<evidence type="ECO:0000256" key="5">
    <source>
        <dbReference type="ARBA" id="ARBA00023163"/>
    </source>
</evidence>
<dbReference type="GO" id="GO:0006355">
    <property type="term" value="P:regulation of DNA-templated transcription"/>
    <property type="evidence" value="ECO:0007669"/>
    <property type="project" value="InterPro"/>
</dbReference>
<evidence type="ECO:0000256" key="2">
    <source>
        <dbReference type="ARBA" id="ARBA00023012"/>
    </source>
</evidence>
<dbReference type="RefSeq" id="WP_268612181.1">
    <property type="nucleotide sequence ID" value="NZ_CP113797.1"/>
</dbReference>
<keyword evidence="11" id="KW-1185">Reference proteome</keyword>
<dbReference type="AlphaFoldDB" id="A0A9E8ZIY1"/>
<dbReference type="Gene3D" id="3.40.50.2300">
    <property type="match status" value="1"/>
</dbReference>
<dbReference type="GO" id="GO:0032993">
    <property type="term" value="C:protein-DNA complex"/>
    <property type="evidence" value="ECO:0007669"/>
    <property type="project" value="TreeGrafter"/>
</dbReference>
<dbReference type="InterPro" id="IPR001789">
    <property type="entry name" value="Sig_transdc_resp-reg_receiver"/>
</dbReference>
<reference evidence="10" key="1">
    <citation type="submission" date="2022-12" db="EMBL/GenBank/DDBJ databases">
        <title>Polyphasic identification of a Novel Hot-Spring Cyanobacterium Ocullathermofonsia sinensis gen nov. sp. nov. and Genomic Insights on its Adaptations to the Thermal Habitat.</title>
        <authorList>
            <person name="Daroch M."/>
            <person name="Tang J."/>
            <person name="Jiang Y."/>
        </authorList>
    </citation>
    <scope>NUCLEOTIDE SEQUENCE</scope>
    <source>
        <strain evidence="10">PKUAC-SCTA174</strain>
    </source>
</reference>
<evidence type="ECO:0000313" key="10">
    <source>
        <dbReference type="EMBL" id="WAL62085.1"/>
    </source>
</evidence>
<dbReference type="InterPro" id="IPR036388">
    <property type="entry name" value="WH-like_DNA-bd_sf"/>
</dbReference>
<dbReference type="Pfam" id="PF00072">
    <property type="entry name" value="Response_reg"/>
    <property type="match status" value="1"/>
</dbReference>
<dbReference type="FunFam" id="3.40.50.2300:FF:000002">
    <property type="entry name" value="DNA-binding response regulator PhoP"/>
    <property type="match status" value="1"/>
</dbReference>
<evidence type="ECO:0000256" key="1">
    <source>
        <dbReference type="ARBA" id="ARBA00022553"/>
    </source>
</evidence>
<accession>A0A9E8ZIY1</accession>
<dbReference type="SUPFAM" id="SSF52172">
    <property type="entry name" value="CheY-like"/>
    <property type="match status" value="1"/>
</dbReference>
<feature type="DNA-binding region" description="OmpR/PhoB-type" evidence="7">
    <location>
        <begin position="124"/>
        <end position="222"/>
    </location>
</feature>
<keyword evidence="5" id="KW-0804">Transcription</keyword>
<dbReference type="GO" id="GO:0000156">
    <property type="term" value="F:phosphorelay response regulator activity"/>
    <property type="evidence" value="ECO:0007669"/>
    <property type="project" value="TreeGrafter"/>
</dbReference>
<evidence type="ECO:0000256" key="6">
    <source>
        <dbReference type="PROSITE-ProRule" id="PRU00169"/>
    </source>
</evidence>
<dbReference type="PROSITE" id="PS51755">
    <property type="entry name" value="OMPR_PHOB"/>
    <property type="match status" value="1"/>
</dbReference>
<name>A0A9E8ZIY1_9CYAN</name>
<dbReference type="SMART" id="SM00448">
    <property type="entry name" value="REC"/>
    <property type="match status" value="1"/>
</dbReference>
<dbReference type="GO" id="GO:0005829">
    <property type="term" value="C:cytosol"/>
    <property type="evidence" value="ECO:0007669"/>
    <property type="project" value="TreeGrafter"/>
</dbReference>
<feature type="modified residue" description="4-aspartylphosphate" evidence="6">
    <location>
        <position position="51"/>
    </location>
</feature>
<dbReference type="CDD" id="cd00383">
    <property type="entry name" value="trans_reg_C"/>
    <property type="match status" value="1"/>
</dbReference>
<feature type="domain" description="Response regulatory" evidence="8">
    <location>
        <begin position="2"/>
        <end position="116"/>
    </location>
</feature>
<keyword evidence="3" id="KW-0805">Transcription regulation</keyword>
<dbReference type="CDD" id="cd19935">
    <property type="entry name" value="REC_OmpR_CusR-like"/>
    <property type="match status" value="1"/>
</dbReference>
<gene>
    <name evidence="10" type="ORF">OXH18_08895</name>
</gene>
<keyword evidence="4 7" id="KW-0238">DNA-binding</keyword>
<dbReference type="Pfam" id="PF00486">
    <property type="entry name" value="Trans_reg_C"/>
    <property type="match status" value="1"/>
</dbReference>
<dbReference type="InterPro" id="IPR011006">
    <property type="entry name" value="CheY-like_superfamily"/>
</dbReference>
<dbReference type="InterPro" id="IPR049767">
    <property type="entry name" value="RppA"/>
</dbReference>
<keyword evidence="2" id="KW-0902">Two-component regulatory system</keyword>
<organism evidence="10 11">
    <name type="scientific">Thermocoleostomius sinensis A174</name>
    <dbReference type="NCBI Taxonomy" id="2016057"/>
    <lineage>
        <taxon>Bacteria</taxon>
        <taxon>Bacillati</taxon>
        <taxon>Cyanobacteriota</taxon>
        <taxon>Cyanophyceae</taxon>
        <taxon>Oculatellales</taxon>
        <taxon>Oculatellaceae</taxon>
        <taxon>Thermocoleostomius</taxon>
    </lineage>
</organism>
<dbReference type="NCBIfam" id="NF041734">
    <property type="entry name" value="resp_reg_RppA"/>
    <property type="match status" value="1"/>
</dbReference>
<dbReference type="GO" id="GO:0000976">
    <property type="term" value="F:transcription cis-regulatory region binding"/>
    <property type="evidence" value="ECO:0007669"/>
    <property type="project" value="TreeGrafter"/>
</dbReference>
<evidence type="ECO:0000259" key="9">
    <source>
        <dbReference type="PROSITE" id="PS51755"/>
    </source>
</evidence>
<keyword evidence="1 6" id="KW-0597">Phosphoprotein</keyword>
<dbReference type="InterPro" id="IPR039420">
    <property type="entry name" value="WalR-like"/>
</dbReference>
<dbReference type="InterPro" id="IPR001867">
    <property type="entry name" value="OmpR/PhoB-type_DNA-bd"/>
</dbReference>
<sequence length="234" mass="26967">MRILLVEDDRDLLEPLQEALNEFGHVVDAIDTGDVAQWLMSEKDYDLLVLDWMLPGVSGLQLCQHYRHLGKAAPILMLTAKDTTFDKVAGLDAGADDYLVKPVDLMEFLARVRALGRRSPLWRGDVLTVADLQLQVNSLTLERNDQKIELSNREFQLIEYLMRHPNQVLSRQQIEQAIWPWGEEPESNAISTLIRRLRQRLRLLHADHWIETVYGLGYRLNPPSPDQPDQQPDQ</sequence>
<dbReference type="Gene3D" id="1.10.10.10">
    <property type="entry name" value="Winged helix-like DNA-binding domain superfamily/Winged helix DNA-binding domain"/>
    <property type="match status" value="1"/>
</dbReference>
<dbReference type="PANTHER" id="PTHR48111:SF5">
    <property type="entry name" value="RESPONSE REGULATOR RPPA"/>
    <property type="match status" value="1"/>
</dbReference>
<dbReference type="KEGG" id="tsin:OXH18_08895"/>
<dbReference type="SMART" id="SM00862">
    <property type="entry name" value="Trans_reg_C"/>
    <property type="match status" value="1"/>
</dbReference>